<evidence type="ECO:0000256" key="1">
    <source>
        <dbReference type="SAM" id="MobiDB-lite"/>
    </source>
</evidence>
<comment type="caution">
    <text evidence="2">The sequence shown here is derived from an EMBL/GenBank/DDBJ whole genome shotgun (WGS) entry which is preliminary data.</text>
</comment>
<evidence type="ECO:0000313" key="2">
    <source>
        <dbReference type="EMBL" id="KAK1335204.1"/>
    </source>
</evidence>
<dbReference type="Proteomes" id="UP001177744">
    <property type="component" value="Unassembled WGS sequence"/>
</dbReference>
<gene>
    <name evidence="2" type="ORF">QTO34_004788</name>
</gene>
<organism evidence="2 3">
    <name type="scientific">Cnephaeus nilssonii</name>
    <name type="common">Northern bat</name>
    <name type="synonym">Eptesicus nilssonii</name>
    <dbReference type="NCBI Taxonomy" id="3371016"/>
    <lineage>
        <taxon>Eukaryota</taxon>
        <taxon>Metazoa</taxon>
        <taxon>Chordata</taxon>
        <taxon>Craniata</taxon>
        <taxon>Vertebrata</taxon>
        <taxon>Euteleostomi</taxon>
        <taxon>Mammalia</taxon>
        <taxon>Eutheria</taxon>
        <taxon>Laurasiatheria</taxon>
        <taxon>Chiroptera</taxon>
        <taxon>Yangochiroptera</taxon>
        <taxon>Vespertilionidae</taxon>
        <taxon>Cnephaeus</taxon>
    </lineage>
</organism>
<dbReference type="EMBL" id="JAULJE010000014">
    <property type="protein sequence ID" value="KAK1335204.1"/>
    <property type="molecule type" value="Genomic_DNA"/>
</dbReference>
<keyword evidence="3" id="KW-1185">Reference proteome</keyword>
<protein>
    <submittedName>
        <fullName evidence="2">Uncharacterized protein</fullName>
    </submittedName>
</protein>
<sequence>MPCLLPPLRAPPTAASATTVAALLPLTLPATASEATMAMCSTAAPPPTHAAAMLSVFFTPPSLSICKLTAILFALIGCWHSEEGQEQAPSGWHGPKEPDATSRQVARLLDSIGASWWLSIKIMGRTLQPVCKKEVSGGGTCEEAQLAQGQEGKTLPKGPKVQGTTLRHPEPPFPKVIRPTEKQWCLDKAQQKRQYLKELQTDQRSEAFEMCMEDLKPISR</sequence>
<dbReference type="AlphaFoldDB" id="A0AA40LKT0"/>
<proteinExistence type="predicted"/>
<name>A0AA40LKT0_CNENI</name>
<reference evidence="2" key="1">
    <citation type="submission" date="2023-06" db="EMBL/GenBank/DDBJ databases">
        <title>Reference genome for the Northern bat (Eptesicus nilssonii), a most northern bat species.</title>
        <authorList>
            <person name="Laine V.N."/>
            <person name="Pulliainen A.T."/>
            <person name="Lilley T.M."/>
        </authorList>
    </citation>
    <scope>NUCLEOTIDE SEQUENCE</scope>
    <source>
        <strain evidence="2">BLF_Eptnil</strain>
        <tissue evidence="2">Kidney</tissue>
    </source>
</reference>
<evidence type="ECO:0000313" key="3">
    <source>
        <dbReference type="Proteomes" id="UP001177744"/>
    </source>
</evidence>
<accession>A0AA40LKT0</accession>
<feature type="region of interest" description="Disordered" evidence="1">
    <location>
        <begin position="148"/>
        <end position="173"/>
    </location>
</feature>